<dbReference type="SMART" id="SM00382">
    <property type="entry name" value="AAA"/>
    <property type="match status" value="1"/>
</dbReference>
<dbReference type="GO" id="GO:0016887">
    <property type="term" value="F:ATP hydrolysis activity"/>
    <property type="evidence" value="ECO:0007669"/>
    <property type="project" value="InterPro"/>
</dbReference>
<feature type="compositionally biased region" description="Basic and acidic residues" evidence="4">
    <location>
        <begin position="1"/>
        <end position="10"/>
    </location>
</feature>
<proteinExistence type="predicted"/>
<evidence type="ECO:0000313" key="6">
    <source>
        <dbReference type="EMBL" id="OUN85249.1"/>
    </source>
</evidence>
<feature type="compositionally biased region" description="Low complexity" evidence="4">
    <location>
        <begin position="15"/>
        <end position="28"/>
    </location>
</feature>
<dbReference type="OrthoDB" id="5296765at2"/>
<feature type="domain" description="ABC transporter" evidence="5">
    <location>
        <begin position="37"/>
        <end position="273"/>
    </location>
</feature>
<dbReference type="Pfam" id="PF00005">
    <property type="entry name" value="ABC_tran"/>
    <property type="match status" value="1"/>
</dbReference>
<dbReference type="CDD" id="cd03214">
    <property type="entry name" value="ABC_Iron-Siderophores_B12_Hemin"/>
    <property type="match status" value="1"/>
</dbReference>
<comment type="caution">
    <text evidence="6">The sequence shown here is derived from an EMBL/GenBank/DDBJ whole genome shotgun (WGS) entry which is preliminary data.</text>
</comment>
<protein>
    <recommendedName>
        <fullName evidence="5">ABC transporter domain-containing protein</fullName>
    </recommendedName>
</protein>
<dbReference type="PANTHER" id="PTHR42794:SF2">
    <property type="entry name" value="ABC TRANSPORTER ATP-BINDING PROTEIN"/>
    <property type="match status" value="1"/>
</dbReference>
<dbReference type="GO" id="GO:0005524">
    <property type="term" value="F:ATP binding"/>
    <property type="evidence" value="ECO:0007669"/>
    <property type="project" value="UniProtKB-KW"/>
</dbReference>
<evidence type="ECO:0000256" key="2">
    <source>
        <dbReference type="ARBA" id="ARBA00022741"/>
    </source>
</evidence>
<evidence type="ECO:0000256" key="3">
    <source>
        <dbReference type="ARBA" id="ARBA00022840"/>
    </source>
</evidence>
<gene>
    <name evidence="6" type="ORF">B5G02_09330</name>
</gene>
<dbReference type="InterPro" id="IPR003593">
    <property type="entry name" value="AAA+_ATPase"/>
</dbReference>
<evidence type="ECO:0000256" key="4">
    <source>
        <dbReference type="SAM" id="MobiDB-lite"/>
    </source>
</evidence>
<organism evidence="6 7">
    <name type="scientific">[Collinsella] massiliensis</name>
    <dbReference type="NCBI Taxonomy" id="1232426"/>
    <lineage>
        <taxon>Bacteria</taxon>
        <taxon>Bacillati</taxon>
        <taxon>Actinomycetota</taxon>
        <taxon>Coriobacteriia</taxon>
        <taxon>Coriobacteriales</taxon>
        <taxon>Coriobacteriaceae</taxon>
        <taxon>Enorma</taxon>
    </lineage>
</organism>
<keyword evidence="7" id="KW-1185">Reference proteome</keyword>
<dbReference type="PROSITE" id="PS50893">
    <property type="entry name" value="ABC_TRANSPORTER_2"/>
    <property type="match status" value="1"/>
</dbReference>
<dbReference type="EMBL" id="NFIE01000026">
    <property type="protein sequence ID" value="OUN85249.1"/>
    <property type="molecule type" value="Genomic_DNA"/>
</dbReference>
<dbReference type="RefSeq" id="WP_094336016.1">
    <property type="nucleotide sequence ID" value="NZ_NFIE01000026.1"/>
</dbReference>
<keyword evidence="2" id="KW-0547">Nucleotide-binding</keyword>
<dbReference type="Proteomes" id="UP000195781">
    <property type="component" value="Unassembled WGS sequence"/>
</dbReference>
<keyword evidence="1" id="KW-0813">Transport</keyword>
<accession>A0A1Y3XQ04</accession>
<sequence>MKRVDERARAGDACGAPRAAGSGTAGSSAAAPAAPILEARGLAVGHGARPLVQGIDLTVAPGQVVALIGPNGSGKTTLLRTIAGQLAPLSGTLRIAGRDAAALAAATRARICAALFTERPRGDLLTCQDIVEAGRYPFTGRMGALSDEDRAQVRAAMRAAGVWELRDRDFAHMSDGQRQRALIARALCQEPRLLILDEPTSYLDIRAQLDMLQLLRRRARERGMAVIMSLHEIELAQKAADWVACIRDGRVLCQGAPDEIFRAPTIARLFDLDERSYSPLFGSVELGAAEGAPRVFVIAGAGTGARTFRELARRGVPFASGVLFAHDADGILACALAACAVLAPDFEPIDPDALAKARALIAGCEAVICCADGFPGAAAPNAGLLEHARAQGIPVFDSAAAYLERRAPSGPCATPRS</sequence>
<dbReference type="Gene3D" id="3.40.50.300">
    <property type="entry name" value="P-loop containing nucleotide triphosphate hydrolases"/>
    <property type="match status" value="1"/>
</dbReference>
<name>A0A1Y3XQ04_9ACTN</name>
<evidence type="ECO:0000259" key="5">
    <source>
        <dbReference type="PROSITE" id="PS50893"/>
    </source>
</evidence>
<dbReference type="InterPro" id="IPR003439">
    <property type="entry name" value="ABC_transporter-like_ATP-bd"/>
</dbReference>
<evidence type="ECO:0000256" key="1">
    <source>
        <dbReference type="ARBA" id="ARBA00022448"/>
    </source>
</evidence>
<dbReference type="FunFam" id="3.40.50.300:FF:000134">
    <property type="entry name" value="Iron-enterobactin ABC transporter ATP-binding protein"/>
    <property type="match status" value="1"/>
</dbReference>
<dbReference type="PANTHER" id="PTHR42794">
    <property type="entry name" value="HEMIN IMPORT ATP-BINDING PROTEIN HMUV"/>
    <property type="match status" value="1"/>
</dbReference>
<keyword evidence="3" id="KW-0067">ATP-binding</keyword>
<reference evidence="7" key="1">
    <citation type="submission" date="2017-04" db="EMBL/GenBank/DDBJ databases">
        <title>Function of individual gut microbiota members based on whole genome sequencing of pure cultures obtained from chicken caecum.</title>
        <authorList>
            <person name="Medvecky M."/>
            <person name="Cejkova D."/>
            <person name="Polansky O."/>
            <person name="Karasova D."/>
            <person name="Kubasova T."/>
            <person name="Cizek A."/>
            <person name="Rychlik I."/>
        </authorList>
    </citation>
    <scope>NUCLEOTIDE SEQUENCE [LARGE SCALE GENOMIC DNA]</scope>
    <source>
        <strain evidence="7">An5</strain>
    </source>
</reference>
<feature type="region of interest" description="Disordered" evidence="4">
    <location>
        <begin position="1"/>
        <end position="28"/>
    </location>
</feature>
<dbReference type="AlphaFoldDB" id="A0A1Y3XQ04"/>
<evidence type="ECO:0000313" key="7">
    <source>
        <dbReference type="Proteomes" id="UP000195781"/>
    </source>
</evidence>
<dbReference type="SUPFAM" id="SSF52540">
    <property type="entry name" value="P-loop containing nucleoside triphosphate hydrolases"/>
    <property type="match status" value="1"/>
</dbReference>
<dbReference type="InterPro" id="IPR027417">
    <property type="entry name" value="P-loop_NTPase"/>
</dbReference>